<keyword evidence="5" id="KW-1185">Reference proteome</keyword>
<evidence type="ECO:0000313" key="2">
    <source>
        <dbReference type="EMBL" id="PIA92818.1"/>
    </source>
</evidence>
<accession>A0A2G5HJV7</accession>
<dbReference type="EMBL" id="LKMD01000105">
    <property type="protein sequence ID" value="PIA92818.1"/>
    <property type="molecule type" value="Genomic_DNA"/>
</dbReference>
<evidence type="ECO:0000313" key="4">
    <source>
        <dbReference type="Proteomes" id="UP000230605"/>
    </source>
</evidence>
<organism evidence="2 4">
    <name type="scientific">Cercospora beticola</name>
    <name type="common">Sugarbeet leaf spot fungus</name>
    <dbReference type="NCBI Taxonomy" id="122368"/>
    <lineage>
        <taxon>Eukaryota</taxon>
        <taxon>Fungi</taxon>
        <taxon>Dikarya</taxon>
        <taxon>Ascomycota</taxon>
        <taxon>Pezizomycotina</taxon>
        <taxon>Dothideomycetes</taxon>
        <taxon>Dothideomycetidae</taxon>
        <taxon>Mycosphaerellales</taxon>
        <taxon>Mycosphaerellaceae</taxon>
        <taxon>Cercospora</taxon>
    </lineage>
</organism>
<dbReference type="EMBL" id="CP134187">
    <property type="protein sequence ID" value="WPB01096.1"/>
    <property type="molecule type" value="Genomic_DNA"/>
</dbReference>
<feature type="compositionally biased region" description="Polar residues" evidence="1">
    <location>
        <begin position="1"/>
        <end position="15"/>
    </location>
</feature>
<gene>
    <name evidence="2" type="ORF">CB0940_03893</name>
    <name evidence="3" type="ORF">RHO25_005716</name>
</gene>
<proteinExistence type="predicted"/>
<evidence type="ECO:0000256" key="1">
    <source>
        <dbReference type="SAM" id="MobiDB-lite"/>
    </source>
</evidence>
<feature type="region of interest" description="Disordered" evidence="1">
    <location>
        <begin position="94"/>
        <end position="123"/>
    </location>
</feature>
<reference evidence="2 4" key="1">
    <citation type="submission" date="2015-10" db="EMBL/GenBank/DDBJ databases">
        <title>The cercosporin biosynthetic gene cluster was horizontally transferred to several fungal lineages and shown to be expanded in Cercospora beticola based on microsynteny with recipient genomes.</title>
        <authorList>
            <person name="De Jonge R."/>
            <person name="Ebert M.K."/>
            <person name="Suttle J.C."/>
            <person name="Jurick Ii W.M."/>
            <person name="Secor G.A."/>
            <person name="Thomma B.P."/>
            <person name="Van De Peer Y."/>
            <person name="Bolton M.D."/>
        </authorList>
    </citation>
    <scope>NUCLEOTIDE SEQUENCE [LARGE SCALE GENOMIC DNA]</scope>
    <source>
        <strain evidence="2 4">09-40</strain>
    </source>
</reference>
<name>A0A2G5HJV7_CERBT</name>
<dbReference type="AlphaFoldDB" id="A0A2G5HJV7"/>
<sequence length="291" mass="32742">MATSYQQDNCTTGRQSGAEDHAAHPGTPVENVCWRYEWTTSECEAADCLIDELRIFSCQNATISEDYKHYITAQDLPCQIQSLERTRKIVHPTERYAASRQASTTTSASTSCDSLALSSRPDTPEQYDFFHDYERDWDTRSITDCGTASIPPQELDTKPVRKTDSGYWSYQETENIMSETLSISSSYDSGKAMDAEPVCCRPLQARNSLDLDRNGICLCNSKRTTTPRSGPSLSYSNKSFEVVEERLDWYLVHRNSLDLAQPCGARKSPAAKKSRGLKERWAALRAALSRK</sequence>
<feature type="region of interest" description="Disordered" evidence="1">
    <location>
        <begin position="1"/>
        <end position="24"/>
    </location>
</feature>
<reference evidence="3 5" key="2">
    <citation type="submission" date="2023-09" db="EMBL/GenBank/DDBJ databases">
        <title>Complete-Gapless Cercospora beticola genome.</title>
        <authorList>
            <person name="Wyatt N.A."/>
            <person name="Spanner R.E."/>
            <person name="Bolton M.D."/>
        </authorList>
    </citation>
    <scope>NUCLEOTIDE SEQUENCE [LARGE SCALE GENOMIC DNA]</scope>
    <source>
        <strain evidence="3">Cb09-40</strain>
    </source>
</reference>
<dbReference type="Proteomes" id="UP000230605">
    <property type="component" value="Chromosome 4"/>
</dbReference>
<evidence type="ECO:0000313" key="5">
    <source>
        <dbReference type="Proteomes" id="UP001302367"/>
    </source>
</evidence>
<dbReference type="Proteomes" id="UP001302367">
    <property type="component" value="Chromosome 4"/>
</dbReference>
<feature type="compositionally biased region" description="Low complexity" evidence="1">
    <location>
        <begin position="98"/>
        <end position="119"/>
    </location>
</feature>
<dbReference type="OrthoDB" id="3631588at2759"/>
<evidence type="ECO:0000313" key="3">
    <source>
        <dbReference type="EMBL" id="WPB01096.1"/>
    </source>
</evidence>
<protein>
    <submittedName>
        <fullName evidence="2">Uncharacterized protein</fullName>
    </submittedName>
</protein>